<dbReference type="Proteomes" id="UP001432146">
    <property type="component" value="Unassembled WGS sequence"/>
</dbReference>
<feature type="domain" description="Fatty acyl-CoA reductase C-terminal" evidence="11">
    <location>
        <begin position="374"/>
        <end position="467"/>
    </location>
</feature>
<evidence type="ECO:0000256" key="5">
    <source>
        <dbReference type="ARBA" id="ARBA00022857"/>
    </source>
</evidence>
<keyword evidence="10" id="KW-0560">Oxidoreductase</keyword>
<evidence type="ECO:0000256" key="1">
    <source>
        <dbReference type="ARBA" id="ARBA00004141"/>
    </source>
</evidence>
<dbReference type="Pfam" id="PF07993">
    <property type="entry name" value="NAD_binding_4"/>
    <property type="match status" value="1"/>
</dbReference>
<dbReference type="EMBL" id="JAWNGG020000247">
    <property type="protein sequence ID" value="KAK9295626.1"/>
    <property type="molecule type" value="Genomic_DNA"/>
</dbReference>
<dbReference type="GO" id="GO:0102965">
    <property type="term" value="F:alcohol-forming long-chain fatty acyl-CoA reductase activity"/>
    <property type="evidence" value="ECO:0007669"/>
    <property type="project" value="UniProtKB-EC"/>
</dbReference>
<evidence type="ECO:0000256" key="2">
    <source>
        <dbReference type="ARBA" id="ARBA00005928"/>
    </source>
</evidence>
<protein>
    <recommendedName>
        <fullName evidence="10">Fatty acyl-CoA reductase</fullName>
        <ecNumber evidence="10">1.2.1.84</ecNumber>
    </recommendedName>
</protein>
<evidence type="ECO:0000313" key="14">
    <source>
        <dbReference type="Proteomes" id="UP001432146"/>
    </source>
</evidence>
<dbReference type="PANTHER" id="PTHR11011">
    <property type="entry name" value="MALE STERILITY PROTEIN 2-RELATED"/>
    <property type="match status" value="1"/>
</dbReference>
<proteinExistence type="inferred from homology"/>
<keyword evidence="4 10" id="KW-0812">Transmembrane</keyword>
<sequence length="506" mass="57965">MNTMSVKIYENTVSEKLKRANSIEGFYANTGILITGATGFVGKGILEKLMRVCPSIVAIFILIRRKKNQTAEQRFQELINDPIYDSVKAIHPSVVNKVHPVEGDVSLADLGLSPADRNILIKNVNIVFHVAATVRFNDPLNVAVNTNTKGTARIMELCKELKHLISVVYISTAYSNPNIFEIEEKVYTTSFKPSSVINMCETGDQKSIDLLEDEILKIYPNTYTFSKNMAEQVISNNIDSFPVAIVRPSVIGASLKEPCPGWVDNIFGLTSIFMLIGKGTTRAMLVKRSKRLDLVPVDYVVDMIICAAWHVTLHRNNEVKVYNSTSNAHPIRWNRMRDTVVQCSRETPMNNIMWYPFCILVPNQYGYNVLDIFLHILPAFFMDILLKLSGRKPMIMKTSKFFNQVVRAVKFFGQHEWIFHQDNITDMIKKLKLLKDRDIVKLDLWDMNWKKYMMTYMAGIEKFVLREDSRSIDAAQKRLLFLYRIHQIVLVSSVFVLLAIMLYIIN</sequence>
<evidence type="ECO:0000256" key="7">
    <source>
        <dbReference type="ARBA" id="ARBA00023098"/>
    </source>
</evidence>
<dbReference type="AlphaFoldDB" id="A0AAW0ZDM8"/>
<evidence type="ECO:0000256" key="3">
    <source>
        <dbReference type="ARBA" id="ARBA00022516"/>
    </source>
</evidence>
<dbReference type="InterPro" id="IPR033640">
    <property type="entry name" value="FAR_C"/>
</dbReference>
<name>A0AAW0ZDM8_9HYME</name>
<dbReference type="InterPro" id="IPR013120">
    <property type="entry name" value="FAR_NAD-bd"/>
</dbReference>
<evidence type="ECO:0000256" key="10">
    <source>
        <dbReference type="RuleBase" id="RU363097"/>
    </source>
</evidence>
<dbReference type="EC" id="1.2.1.84" evidence="10"/>
<dbReference type="GO" id="GO:0016020">
    <property type="term" value="C:membrane"/>
    <property type="evidence" value="ECO:0007669"/>
    <property type="project" value="UniProtKB-SubCell"/>
</dbReference>
<evidence type="ECO:0000256" key="9">
    <source>
        <dbReference type="ARBA" id="ARBA00052530"/>
    </source>
</evidence>
<evidence type="ECO:0000256" key="6">
    <source>
        <dbReference type="ARBA" id="ARBA00022989"/>
    </source>
</evidence>
<keyword evidence="6 10" id="KW-1133">Transmembrane helix</keyword>
<comment type="caution">
    <text evidence="13">The sequence shown here is derived from an EMBL/GenBank/DDBJ whole genome shotgun (WGS) entry which is preliminary data.</text>
</comment>
<organism evidence="13 14">
    <name type="scientific">Tetragonisca angustula</name>
    <dbReference type="NCBI Taxonomy" id="166442"/>
    <lineage>
        <taxon>Eukaryota</taxon>
        <taxon>Metazoa</taxon>
        <taxon>Ecdysozoa</taxon>
        <taxon>Arthropoda</taxon>
        <taxon>Hexapoda</taxon>
        <taxon>Insecta</taxon>
        <taxon>Pterygota</taxon>
        <taxon>Neoptera</taxon>
        <taxon>Endopterygota</taxon>
        <taxon>Hymenoptera</taxon>
        <taxon>Apocrita</taxon>
        <taxon>Aculeata</taxon>
        <taxon>Apoidea</taxon>
        <taxon>Anthophila</taxon>
        <taxon>Apidae</taxon>
        <taxon>Tetragonisca</taxon>
    </lineage>
</organism>
<evidence type="ECO:0000313" key="13">
    <source>
        <dbReference type="EMBL" id="KAK9295626.1"/>
    </source>
</evidence>
<dbReference type="FunFam" id="3.40.50.720:FF:000143">
    <property type="entry name" value="Fatty acyl-CoA reductase"/>
    <property type="match status" value="1"/>
</dbReference>
<evidence type="ECO:0000259" key="11">
    <source>
        <dbReference type="Pfam" id="PF03015"/>
    </source>
</evidence>
<dbReference type="InterPro" id="IPR036291">
    <property type="entry name" value="NAD(P)-bd_dom_sf"/>
</dbReference>
<accession>A0AAW0ZDM8</accession>
<comment type="similarity">
    <text evidence="2 10">Belongs to the fatty acyl-CoA reductase family.</text>
</comment>
<dbReference type="SUPFAM" id="SSF51735">
    <property type="entry name" value="NAD(P)-binding Rossmann-fold domains"/>
    <property type="match status" value="1"/>
</dbReference>
<comment type="subcellular location">
    <subcellularLocation>
        <location evidence="1">Membrane</location>
        <topology evidence="1">Multi-pass membrane protein</topology>
    </subcellularLocation>
</comment>
<comment type="function">
    <text evidence="10">Catalyzes the reduction of fatty acyl-CoA to fatty alcohols.</text>
</comment>
<keyword evidence="5 10" id="KW-0521">NADP</keyword>
<feature type="transmembrane region" description="Helical" evidence="10">
    <location>
        <begin position="485"/>
        <end position="505"/>
    </location>
</feature>
<evidence type="ECO:0000259" key="12">
    <source>
        <dbReference type="Pfam" id="PF07993"/>
    </source>
</evidence>
<dbReference type="Pfam" id="PF03015">
    <property type="entry name" value="Sterile"/>
    <property type="match status" value="1"/>
</dbReference>
<keyword evidence="8 10" id="KW-0472">Membrane</keyword>
<reference evidence="13 14" key="1">
    <citation type="submission" date="2024-05" db="EMBL/GenBank/DDBJ databases">
        <title>The nuclear and mitochondrial genome assemblies of Tetragonisca angustula (Apidae: Meliponini), a tiny yet remarkable pollinator in the Neotropics.</title>
        <authorList>
            <person name="Ferrari R."/>
            <person name="Ricardo P.C."/>
            <person name="Dias F.C."/>
            <person name="Araujo N.S."/>
            <person name="Soares D.O."/>
            <person name="Zhou Q.-S."/>
            <person name="Zhu C.-D."/>
            <person name="Coutinho L."/>
            <person name="Airas M.C."/>
            <person name="Batista T.M."/>
        </authorList>
    </citation>
    <scope>NUCLEOTIDE SEQUENCE [LARGE SCALE GENOMIC DNA]</scope>
    <source>
        <strain evidence="13">ASF017062</strain>
        <tissue evidence="13">Abdomen</tissue>
    </source>
</reference>
<dbReference type="GO" id="GO:0035336">
    <property type="term" value="P:long-chain fatty-acyl-CoA metabolic process"/>
    <property type="evidence" value="ECO:0007669"/>
    <property type="project" value="TreeGrafter"/>
</dbReference>
<dbReference type="GO" id="GO:0080019">
    <property type="term" value="F:alcohol-forming very long-chain fatty acyl-CoA reductase activity"/>
    <property type="evidence" value="ECO:0007669"/>
    <property type="project" value="InterPro"/>
</dbReference>
<feature type="domain" description="Thioester reductase (TE)" evidence="12">
    <location>
        <begin position="34"/>
        <end position="304"/>
    </location>
</feature>
<comment type="catalytic activity">
    <reaction evidence="9 10">
        <text>a long-chain fatty acyl-CoA + 2 NADPH + 2 H(+) = a long-chain primary fatty alcohol + 2 NADP(+) + CoA</text>
        <dbReference type="Rhea" id="RHEA:52716"/>
        <dbReference type="ChEBI" id="CHEBI:15378"/>
        <dbReference type="ChEBI" id="CHEBI:57287"/>
        <dbReference type="ChEBI" id="CHEBI:57783"/>
        <dbReference type="ChEBI" id="CHEBI:58349"/>
        <dbReference type="ChEBI" id="CHEBI:77396"/>
        <dbReference type="ChEBI" id="CHEBI:83139"/>
        <dbReference type="EC" id="1.2.1.84"/>
    </reaction>
</comment>
<evidence type="ECO:0000256" key="4">
    <source>
        <dbReference type="ARBA" id="ARBA00022692"/>
    </source>
</evidence>
<dbReference type="Gene3D" id="3.40.50.720">
    <property type="entry name" value="NAD(P)-binding Rossmann-like Domain"/>
    <property type="match status" value="1"/>
</dbReference>
<gene>
    <name evidence="13" type="ORF">QLX08_010100</name>
</gene>
<dbReference type="GO" id="GO:0005777">
    <property type="term" value="C:peroxisome"/>
    <property type="evidence" value="ECO:0007669"/>
    <property type="project" value="TreeGrafter"/>
</dbReference>
<keyword evidence="3 10" id="KW-0444">Lipid biosynthesis</keyword>
<evidence type="ECO:0000256" key="8">
    <source>
        <dbReference type="ARBA" id="ARBA00023136"/>
    </source>
</evidence>
<dbReference type="CDD" id="cd05236">
    <property type="entry name" value="FAR-N_SDR_e"/>
    <property type="match status" value="1"/>
</dbReference>
<keyword evidence="7 10" id="KW-0443">Lipid metabolism</keyword>
<keyword evidence="14" id="KW-1185">Reference proteome</keyword>
<dbReference type="InterPro" id="IPR026055">
    <property type="entry name" value="FAR"/>
</dbReference>
<dbReference type="PANTHER" id="PTHR11011:SF107">
    <property type="entry name" value="FATTY ACYL-COA REDUCTASE"/>
    <property type="match status" value="1"/>
</dbReference>
<dbReference type="CDD" id="cd09071">
    <property type="entry name" value="FAR_C"/>
    <property type="match status" value="1"/>
</dbReference>